<dbReference type="InterPro" id="IPR019741">
    <property type="entry name" value="Galactokinase_CS"/>
</dbReference>
<feature type="active site" description="Proton acceptor" evidence="11">
    <location>
        <position position="146"/>
    </location>
</feature>
<evidence type="ECO:0000256" key="3">
    <source>
        <dbReference type="ARBA" id="ARBA00022679"/>
    </source>
</evidence>
<feature type="binding site" evidence="11">
    <location>
        <begin position="96"/>
        <end position="102"/>
    </location>
    <ligand>
        <name>ATP</name>
        <dbReference type="ChEBI" id="CHEBI:30616"/>
    </ligand>
</feature>
<evidence type="ECO:0000256" key="8">
    <source>
        <dbReference type="ARBA" id="ARBA00022842"/>
    </source>
</evidence>
<dbReference type="EMBL" id="JACHEX010000001">
    <property type="protein sequence ID" value="MBB6061841.1"/>
    <property type="molecule type" value="Genomic_DNA"/>
</dbReference>
<evidence type="ECO:0000256" key="11">
    <source>
        <dbReference type="HAMAP-Rule" id="MF_00246"/>
    </source>
</evidence>
<evidence type="ECO:0000259" key="13">
    <source>
        <dbReference type="Pfam" id="PF00288"/>
    </source>
</evidence>
<dbReference type="PANTHER" id="PTHR10457">
    <property type="entry name" value="MEVALONATE KINASE/GALACTOKINASE"/>
    <property type="match status" value="1"/>
</dbReference>
<comment type="subcellular location">
    <subcellularLocation>
        <location evidence="11">Cytoplasm</location>
    </subcellularLocation>
</comment>
<dbReference type="PRINTS" id="PR00473">
    <property type="entry name" value="GALCTOKINASE"/>
</dbReference>
<dbReference type="SUPFAM" id="SSF54211">
    <property type="entry name" value="Ribosomal protein S5 domain 2-like"/>
    <property type="match status" value="1"/>
</dbReference>
<dbReference type="InterPro" id="IPR022963">
    <property type="entry name" value="Galactokinase_bac"/>
</dbReference>
<dbReference type="FunFam" id="3.30.230.10:FF:000126">
    <property type="entry name" value="Galactokinase"/>
    <property type="match status" value="1"/>
</dbReference>
<evidence type="ECO:0000256" key="1">
    <source>
        <dbReference type="ARBA" id="ARBA00006566"/>
    </source>
</evidence>
<dbReference type="GO" id="GO:0006012">
    <property type="term" value="P:galactose metabolic process"/>
    <property type="evidence" value="ECO:0007669"/>
    <property type="project" value="UniProtKB-UniRule"/>
</dbReference>
<dbReference type="InterPro" id="IPR006204">
    <property type="entry name" value="GHMP_kinase_N_dom"/>
</dbReference>
<dbReference type="InterPro" id="IPR036554">
    <property type="entry name" value="GHMP_kinase_C_sf"/>
</dbReference>
<evidence type="ECO:0000256" key="6">
    <source>
        <dbReference type="ARBA" id="ARBA00022777"/>
    </source>
</evidence>
<sequence>MKVKAPGRVNLIGEHTDYNDGFVLPFAIDRYVQLEIEESDKFCFYSNNLNKEVIVSTLQKTNSWADYVIGVIKEIEKRGYKIQPVKIKVDSNIPIGAGLSSSAALEVASAYAISEFFGLNLPKMDIVKISREAEANFVGVNCGIMDQFASAFSKKDYAIFLDTMTLDFQFVPLNLKGYEIFVIDSNVKHELSTSEYNLRRKECESALEIIGKDSFRKVTREDLKLLNGTLLKRVQHILEENERVLRTVKALKEDQIEKIGEYLYQSHESLRYLYEVSCDETDFIVDFLKGKEGFIGARMVGGGFGGGVIVISREGAFESIEKLLENEYYSRFSIRPTFYKLNSSNGVAEIR</sequence>
<dbReference type="InterPro" id="IPR006203">
    <property type="entry name" value="GHMP_knse_ATP-bd_CS"/>
</dbReference>
<feature type="binding site" evidence="11">
    <location>
        <begin position="14"/>
        <end position="17"/>
    </location>
    <ligand>
        <name>substrate</name>
    </ligand>
</feature>
<dbReference type="FunFam" id="3.30.70.890:FF:000001">
    <property type="entry name" value="Galactokinase"/>
    <property type="match status" value="1"/>
</dbReference>
<feature type="binding site" evidence="11">
    <location>
        <position position="46"/>
    </location>
    <ligand>
        <name>ATP</name>
        <dbReference type="ChEBI" id="CHEBI:30616"/>
    </ligand>
</feature>
<dbReference type="GO" id="GO:0004335">
    <property type="term" value="F:galactokinase activity"/>
    <property type="evidence" value="ECO:0007669"/>
    <property type="project" value="UniProtKB-UniRule"/>
</dbReference>
<evidence type="ECO:0000256" key="2">
    <source>
        <dbReference type="ARBA" id="ARBA00022490"/>
    </source>
</evidence>
<evidence type="ECO:0000256" key="7">
    <source>
        <dbReference type="ARBA" id="ARBA00022840"/>
    </source>
</evidence>
<dbReference type="NCBIfam" id="NF003006">
    <property type="entry name" value="PRK03817.1"/>
    <property type="match status" value="1"/>
</dbReference>
<dbReference type="AlphaFoldDB" id="A0A841GTP0"/>
<protein>
    <recommendedName>
        <fullName evidence="11 12">Galactokinase</fullName>
        <ecNumber evidence="11 12">2.7.1.6</ecNumber>
    </recommendedName>
    <alternativeName>
        <fullName evidence="11">Galactose kinase</fullName>
    </alternativeName>
</protein>
<keyword evidence="7 11" id="KW-0067">ATP-binding</keyword>
<dbReference type="HAMAP" id="MF_00246">
    <property type="entry name" value="Galactokinase"/>
    <property type="match status" value="1"/>
</dbReference>
<dbReference type="Proteomes" id="UP000555828">
    <property type="component" value="Unassembled WGS sequence"/>
</dbReference>
<accession>A0A841GTP0</accession>
<dbReference type="Pfam" id="PF00288">
    <property type="entry name" value="GHMP_kinases_N"/>
    <property type="match status" value="1"/>
</dbReference>
<name>A0A841GTP0_9BACT</name>
<comment type="pathway">
    <text evidence="11">Carbohydrate metabolism; galactose metabolism.</text>
</comment>
<dbReference type="Gene3D" id="3.30.70.890">
    <property type="entry name" value="GHMP kinase, C-terminal domain"/>
    <property type="match status" value="1"/>
</dbReference>
<feature type="domain" description="Galactokinase N-terminal" evidence="15">
    <location>
        <begin position="3"/>
        <end position="32"/>
    </location>
</feature>
<evidence type="ECO:0000256" key="10">
    <source>
        <dbReference type="ARBA" id="ARBA00023277"/>
    </source>
</evidence>
<dbReference type="InterPro" id="IPR006206">
    <property type="entry name" value="Mevalonate/galactokinase"/>
</dbReference>
<feature type="binding site" evidence="11">
    <location>
        <position position="196"/>
    </location>
    <ligand>
        <name>substrate</name>
    </ligand>
</feature>
<dbReference type="GO" id="GO:0000287">
    <property type="term" value="F:magnesium ion binding"/>
    <property type="evidence" value="ECO:0007669"/>
    <property type="project" value="UniProtKB-UniRule"/>
</dbReference>
<dbReference type="PROSITE" id="PS00627">
    <property type="entry name" value="GHMP_KINASES_ATP"/>
    <property type="match status" value="1"/>
</dbReference>
<dbReference type="GO" id="GO:0005524">
    <property type="term" value="F:ATP binding"/>
    <property type="evidence" value="ECO:0007669"/>
    <property type="project" value="UniProtKB-UniRule"/>
</dbReference>
<dbReference type="PROSITE" id="PS00106">
    <property type="entry name" value="GALACTOKINASE"/>
    <property type="match status" value="1"/>
</dbReference>
<evidence type="ECO:0000256" key="5">
    <source>
        <dbReference type="ARBA" id="ARBA00022741"/>
    </source>
</evidence>
<evidence type="ECO:0000259" key="15">
    <source>
        <dbReference type="Pfam" id="PF10509"/>
    </source>
</evidence>
<feature type="domain" description="GHMP kinase C-terminal" evidence="14">
    <location>
        <begin position="248"/>
        <end position="322"/>
    </location>
</feature>
<gene>
    <name evidence="11" type="primary">galK</name>
    <name evidence="16" type="ORF">HNP65_000263</name>
</gene>
<comment type="function">
    <text evidence="11">Catalyzes the transfer of the gamma-phosphate of ATP to D-galactose to form alpha-D-galactose-1-phosphate (Gal-1-P).</text>
</comment>
<dbReference type="InterPro" id="IPR000705">
    <property type="entry name" value="Galactokinase"/>
</dbReference>
<evidence type="ECO:0000256" key="4">
    <source>
        <dbReference type="ARBA" id="ARBA00022723"/>
    </source>
</evidence>
<feature type="binding site" evidence="11">
    <location>
        <position position="134"/>
    </location>
    <ligand>
        <name>Mg(2+)</name>
        <dbReference type="ChEBI" id="CHEBI:18420"/>
    </ligand>
</feature>
<dbReference type="PANTHER" id="PTHR10457:SF7">
    <property type="entry name" value="GALACTOKINASE-RELATED"/>
    <property type="match status" value="1"/>
</dbReference>
<dbReference type="InterPro" id="IPR014721">
    <property type="entry name" value="Ribsml_uS5_D2-typ_fold_subgr"/>
</dbReference>
<organism evidence="16 17">
    <name type="scientific">Thermosipho japonicus</name>
    <dbReference type="NCBI Taxonomy" id="90323"/>
    <lineage>
        <taxon>Bacteria</taxon>
        <taxon>Thermotogati</taxon>
        <taxon>Thermotogota</taxon>
        <taxon>Thermotogae</taxon>
        <taxon>Thermotogales</taxon>
        <taxon>Fervidobacteriaceae</taxon>
        <taxon>Thermosipho</taxon>
    </lineage>
</organism>
<evidence type="ECO:0000313" key="16">
    <source>
        <dbReference type="EMBL" id="MBB6061841.1"/>
    </source>
</evidence>
<keyword evidence="10 11" id="KW-0119">Carbohydrate metabolism</keyword>
<keyword evidence="3 11" id="KW-0808">Transferase</keyword>
<dbReference type="Pfam" id="PF08544">
    <property type="entry name" value="GHMP_kinases_C"/>
    <property type="match status" value="1"/>
</dbReference>
<reference evidence="16 17" key="1">
    <citation type="submission" date="2020-08" db="EMBL/GenBank/DDBJ databases">
        <title>Genomic Encyclopedia of Type Strains, Phase IV (KMG-IV): sequencing the most valuable type-strain genomes for metagenomic binning, comparative biology and taxonomic classification.</title>
        <authorList>
            <person name="Goeker M."/>
        </authorList>
    </citation>
    <scope>NUCLEOTIDE SEQUENCE [LARGE SCALE GENOMIC DNA]</scope>
    <source>
        <strain evidence="16 17">DSM 13481</strain>
    </source>
</reference>
<evidence type="ECO:0000256" key="12">
    <source>
        <dbReference type="NCBIfam" id="TIGR00131"/>
    </source>
</evidence>
<keyword evidence="8 11" id="KW-0460">Magnesium</keyword>
<dbReference type="InterPro" id="IPR019539">
    <property type="entry name" value="GalKase_N"/>
</dbReference>
<dbReference type="PIRSF" id="PIRSF000530">
    <property type="entry name" value="Galactokinase"/>
    <property type="match status" value="1"/>
</dbReference>
<keyword evidence="17" id="KW-1185">Reference proteome</keyword>
<dbReference type="SUPFAM" id="SSF55060">
    <property type="entry name" value="GHMP Kinase, C-terminal domain"/>
    <property type="match status" value="1"/>
</dbReference>
<proteinExistence type="inferred from homology"/>
<comment type="catalytic activity">
    <reaction evidence="11">
        <text>alpha-D-galactose + ATP = alpha-D-galactose 1-phosphate + ADP + H(+)</text>
        <dbReference type="Rhea" id="RHEA:13553"/>
        <dbReference type="ChEBI" id="CHEBI:15378"/>
        <dbReference type="ChEBI" id="CHEBI:28061"/>
        <dbReference type="ChEBI" id="CHEBI:30616"/>
        <dbReference type="ChEBI" id="CHEBI:58336"/>
        <dbReference type="ChEBI" id="CHEBI:456216"/>
        <dbReference type="EC" id="2.7.1.6"/>
    </reaction>
</comment>
<dbReference type="Pfam" id="PF10509">
    <property type="entry name" value="GalKase_gal_bdg"/>
    <property type="match status" value="1"/>
</dbReference>
<comment type="similarity">
    <text evidence="1 11">Belongs to the GHMP kinase family. GalK subfamily.</text>
</comment>
<dbReference type="PRINTS" id="PR00959">
    <property type="entry name" value="MEVGALKINASE"/>
</dbReference>
<evidence type="ECO:0000313" key="17">
    <source>
        <dbReference type="Proteomes" id="UP000555828"/>
    </source>
</evidence>
<keyword evidence="2 11" id="KW-0963">Cytoplasm</keyword>
<evidence type="ECO:0000256" key="9">
    <source>
        <dbReference type="ARBA" id="ARBA00023144"/>
    </source>
</evidence>
<keyword evidence="9 11" id="KW-0299">Galactose metabolism</keyword>
<feature type="binding site" evidence="11">
    <location>
        <position position="102"/>
    </location>
    <ligand>
        <name>Mg(2+)</name>
        <dbReference type="ChEBI" id="CHEBI:18420"/>
    </ligand>
</feature>
<comment type="caution">
    <text evidence="16">The sequence shown here is derived from an EMBL/GenBank/DDBJ whole genome shotgun (WGS) entry which is preliminary data.</text>
</comment>
<keyword evidence="5 11" id="KW-0547">Nucleotide-binding</keyword>
<dbReference type="UniPathway" id="UPA00214"/>
<keyword evidence="4 11" id="KW-0479">Metal-binding</keyword>
<keyword evidence="6 11" id="KW-0418">Kinase</keyword>
<dbReference type="InterPro" id="IPR020568">
    <property type="entry name" value="Ribosomal_Su5_D2-typ_SF"/>
</dbReference>
<dbReference type="RefSeq" id="WP_184618592.1">
    <property type="nucleotide sequence ID" value="NZ_JACHEX010000001.1"/>
</dbReference>
<evidence type="ECO:0000259" key="14">
    <source>
        <dbReference type="Pfam" id="PF08544"/>
    </source>
</evidence>
<dbReference type="NCBIfam" id="TIGR00131">
    <property type="entry name" value="gal_kin"/>
    <property type="match status" value="1"/>
</dbReference>
<dbReference type="Gene3D" id="3.30.230.10">
    <property type="match status" value="1"/>
</dbReference>
<dbReference type="InterPro" id="IPR013750">
    <property type="entry name" value="GHMP_kinase_C_dom"/>
</dbReference>
<dbReference type="EC" id="2.7.1.6" evidence="11 12"/>
<feature type="site" description="Transition state stabilizer" evidence="11">
    <location>
        <position position="8"/>
    </location>
</feature>
<feature type="domain" description="GHMP kinase N-terminal" evidence="13">
    <location>
        <begin position="67"/>
        <end position="153"/>
    </location>
</feature>
<dbReference type="GO" id="GO:0005829">
    <property type="term" value="C:cytosol"/>
    <property type="evidence" value="ECO:0007669"/>
    <property type="project" value="TreeGrafter"/>
</dbReference>